<name>A0ABP9BNU8_9ACTN</name>
<protein>
    <recommendedName>
        <fullName evidence="6">NB-ARC domain-containing protein</fullName>
    </recommendedName>
</protein>
<dbReference type="Pfam" id="PF13424">
    <property type="entry name" value="TPR_12"/>
    <property type="match status" value="2"/>
</dbReference>
<evidence type="ECO:0000313" key="5">
    <source>
        <dbReference type="Proteomes" id="UP001501265"/>
    </source>
</evidence>
<evidence type="ECO:0000259" key="3">
    <source>
        <dbReference type="Pfam" id="PF12862"/>
    </source>
</evidence>
<organism evidence="4 5">
    <name type="scientific">Streptomyces ziwulingensis</name>
    <dbReference type="NCBI Taxonomy" id="1045501"/>
    <lineage>
        <taxon>Bacteria</taxon>
        <taxon>Bacillati</taxon>
        <taxon>Actinomycetota</taxon>
        <taxon>Actinomycetes</taxon>
        <taxon>Kitasatosporales</taxon>
        <taxon>Streptomycetaceae</taxon>
        <taxon>Streptomyces</taxon>
    </lineage>
</organism>
<reference evidence="5" key="1">
    <citation type="journal article" date="2019" name="Int. J. Syst. Evol. Microbiol.">
        <title>The Global Catalogue of Microorganisms (GCM) 10K type strain sequencing project: providing services to taxonomists for standard genome sequencing and annotation.</title>
        <authorList>
            <consortium name="The Broad Institute Genomics Platform"/>
            <consortium name="The Broad Institute Genome Sequencing Center for Infectious Disease"/>
            <person name="Wu L."/>
            <person name="Ma J."/>
        </authorList>
    </citation>
    <scope>NUCLEOTIDE SEQUENCE [LARGE SCALE GENOMIC DNA]</scope>
    <source>
        <strain evidence="5">JCM 18081</strain>
    </source>
</reference>
<dbReference type="RefSeq" id="WP_345619436.1">
    <property type="nucleotide sequence ID" value="NZ_BAABIG010000022.1"/>
</dbReference>
<keyword evidence="5" id="KW-1185">Reference proteome</keyword>
<dbReference type="InterPro" id="IPR002182">
    <property type="entry name" value="NB-ARC"/>
</dbReference>
<evidence type="ECO:0008006" key="6">
    <source>
        <dbReference type="Google" id="ProtNLM"/>
    </source>
</evidence>
<dbReference type="Proteomes" id="UP001501265">
    <property type="component" value="Unassembled WGS sequence"/>
</dbReference>
<evidence type="ECO:0000259" key="2">
    <source>
        <dbReference type="Pfam" id="PF00931"/>
    </source>
</evidence>
<accession>A0ABP9BNU8</accession>
<dbReference type="Pfam" id="PF12862">
    <property type="entry name" value="ANAPC5"/>
    <property type="match status" value="1"/>
</dbReference>
<dbReference type="EMBL" id="BAABIG010000022">
    <property type="protein sequence ID" value="GAA4796711.1"/>
    <property type="molecule type" value="Genomic_DNA"/>
</dbReference>
<feature type="domain" description="NB-ARC" evidence="2">
    <location>
        <begin position="59"/>
        <end position="190"/>
    </location>
</feature>
<dbReference type="Gene3D" id="3.40.50.300">
    <property type="entry name" value="P-loop containing nucleotide triphosphate hydrolases"/>
    <property type="match status" value="1"/>
</dbReference>
<dbReference type="PANTHER" id="PTHR47691">
    <property type="entry name" value="REGULATOR-RELATED"/>
    <property type="match status" value="1"/>
</dbReference>
<dbReference type="InterPro" id="IPR026000">
    <property type="entry name" value="Apc5_dom"/>
</dbReference>
<dbReference type="SUPFAM" id="SSF48452">
    <property type="entry name" value="TPR-like"/>
    <property type="match status" value="3"/>
</dbReference>
<dbReference type="SMART" id="SM00028">
    <property type="entry name" value="TPR"/>
    <property type="match status" value="7"/>
</dbReference>
<dbReference type="Pfam" id="PF00931">
    <property type="entry name" value="NB-ARC"/>
    <property type="match status" value="1"/>
</dbReference>
<dbReference type="InterPro" id="IPR011990">
    <property type="entry name" value="TPR-like_helical_dom_sf"/>
</dbReference>
<evidence type="ECO:0000313" key="4">
    <source>
        <dbReference type="EMBL" id="GAA4796711.1"/>
    </source>
</evidence>
<dbReference type="PROSITE" id="PS50005">
    <property type="entry name" value="TPR"/>
    <property type="match status" value="1"/>
</dbReference>
<keyword evidence="1" id="KW-0802">TPR repeat</keyword>
<dbReference type="InterPro" id="IPR019734">
    <property type="entry name" value="TPR_rpt"/>
</dbReference>
<dbReference type="InterPro" id="IPR027417">
    <property type="entry name" value="P-loop_NTPase"/>
</dbReference>
<proteinExistence type="predicted"/>
<feature type="repeat" description="TPR" evidence="1">
    <location>
        <begin position="545"/>
        <end position="578"/>
    </location>
</feature>
<gene>
    <name evidence="4" type="ORF">GCM10023220_24570</name>
</gene>
<dbReference type="PANTHER" id="PTHR47691:SF3">
    <property type="entry name" value="HTH-TYPE TRANSCRIPTIONAL REGULATOR RV0890C-RELATED"/>
    <property type="match status" value="1"/>
</dbReference>
<dbReference type="Gene3D" id="1.25.40.10">
    <property type="entry name" value="Tetratricopeptide repeat domain"/>
    <property type="match status" value="2"/>
</dbReference>
<feature type="domain" description="Anaphase-promoting complex subunit 5" evidence="3">
    <location>
        <begin position="717"/>
        <end position="786"/>
    </location>
</feature>
<comment type="caution">
    <text evidence="4">The sequence shown here is derived from an EMBL/GenBank/DDBJ whole genome shotgun (WGS) entry which is preliminary data.</text>
</comment>
<dbReference type="SUPFAM" id="SSF52540">
    <property type="entry name" value="P-loop containing nucleoside triphosphate hydrolases"/>
    <property type="match status" value="1"/>
</dbReference>
<sequence length="873" mass="97018">MQQEEDRTNLRISDHATVGKAVVIEHAGHVSLSGPELKQRRRPLQIPRDIPEFTGREGIFEKISGSLAINLETPAIWVLSGMAGVGKTSIAIRAANRHSERFPDGILYAKLAGAGSNPADPNEILVRFLKDLGVTLGEIPGDYESLVTAYRTLIATKAILVVLDDAADTAQVNDLIPTSPRSAALITSRRPLATLPGAQSISVDVWTLDECTQFLKVLLGANRIADSIDEVHELSEICGRLPLALRIAGAQLLRRPLWPLARMVSRLRDEQRRLEVLRADDIAIRSVFATAYESLTDAQSRIFRAVGLTLGFSFSVESVARLTDADEYFVEDALEDLADRHLISPDDIPGRFKIHDLMRLFAKERAVDQDAPTAVTESVHRLLQWHLEILEGSSPSIRKWVRLERPSLVAGVLLANENHWDYLCWKTADYLADFHSIERDYSDWILCNEAGLVAARRCGAREGEALMLGGLGQASRRLNRFNDARSYLEESLKVFRDLKDLERCAEVLWEIGNTSSSQWDVGRAMSAYRESVEIYTALGYPPGQARALHALGHLHSGIGRHDEALKYFQEELALAIKASANSNSLSTTYQGMASCLAAGGMLEESINAYEKSISEAQAARDKKALRIRLARKASVLQRMGKADEASATYEEALRLAREQNDTSGIAWILHNLADNHERAKKYEEADSLYADILNTDGIDEVPEGLINTLHCWADSHIRRENFDRANELLDKAQDIARQHDRVPELIKVLLCQSAALQKNEDITEALSLAREAADIATSYGSAKHLAQCLRRVGMSLRGLNRIEGAAKIYAEKMRLEVLMQQHGSARETAQELSLIWTELGDTDKAEFYSARASEFTREAERVASEERKPLGSH</sequence>
<evidence type="ECO:0000256" key="1">
    <source>
        <dbReference type="PROSITE-ProRule" id="PRU00339"/>
    </source>
</evidence>
<dbReference type="PRINTS" id="PR00364">
    <property type="entry name" value="DISEASERSIST"/>
</dbReference>